<evidence type="ECO:0000313" key="2">
    <source>
        <dbReference type="Proteomes" id="UP000265520"/>
    </source>
</evidence>
<reference evidence="1 2" key="1">
    <citation type="journal article" date="2018" name="Front. Plant Sci.">
        <title>Red Clover (Trifolium pratense) and Zigzag Clover (T. medium) - A Picture of Genomic Similarities and Differences.</title>
        <authorList>
            <person name="Dluhosova J."/>
            <person name="Istvanek J."/>
            <person name="Nedelnik J."/>
            <person name="Repkova J."/>
        </authorList>
    </citation>
    <scope>NUCLEOTIDE SEQUENCE [LARGE SCALE GENOMIC DNA]</scope>
    <source>
        <strain evidence="2">cv. 10/8</strain>
        <tissue evidence="1">Leaf</tissue>
    </source>
</reference>
<evidence type="ECO:0000313" key="1">
    <source>
        <dbReference type="EMBL" id="MCI26650.1"/>
    </source>
</evidence>
<comment type="caution">
    <text evidence="1">The sequence shown here is derived from an EMBL/GenBank/DDBJ whole genome shotgun (WGS) entry which is preliminary data.</text>
</comment>
<dbReference type="Proteomes" id="UP000265520">
    <property type="component" value="Unassembled WGS sequence"/>
</dbReference>
<feature type="non-terminal residue" evidence="1">
    <location>
        <position position="150"/>
    </location>
</feature>
<protein>
    <submittedName>
        <fullName evidence="1">Zinc finger protein CONSTANS-LIKE 9-like</fullName>
    </submittedName>
</protein>
<dbReference type="EMBL" id="LXQA010154556">
    <property type="protein sequence ID" value="MCI26650.1"/>
    <property type="molecule type" value="Genomic_DNA"/>
</dbReference>
<accession>A0A392QSQ8</accession>
<dbReference type="AlphaFoldDB" id="A0A392QSQ8"/>
<proteinExistence type="predicted"/>
<sequence>MPKLQCSSRKAPSLCEDDNFYDDFNIDDMDLELENYKEIFAFALNHSEEYFEKGSIDSLFERKDMSASAVAAEGPSARFVSSIQPACSNATSADSILSTKSESVLYFTERQSLSNILRKDASAGDNLECGASSMLLMGEPPWCPPCPVTS</sequence>
<name>A0A392QSQ8_9FABA</name>
<organism evidence="1 2">
    <name type="scientific">Trifolium medium</name>
    <dbReference type="NCBI Taxonomy" id="97028"/>
    <lineage>
        <taxon>Eukaryota</taxon>
        <taxon>Viridiplantae</taxon>
        <taxon>Streptophyta</taxon>
        <taxon>Embryophyta</taxon>
        <taxon>Tracheophyta</taxon>
        <taxon>Spermatophyta</taxon>
        <taxon>Magnoliopsida</taxon>
        <taxon>eudicotyledons</taxon>
        <taxon>Gunneridae</taxon>
        <taxon>Pentapetalae</taxon>
        <taxon>rosids</taxon>
        <taxon>fabids</taxon>
        <taxon>Fabales</taxon>
        <taxon>Fabaceae</taxon>
        <taxon>Papilionoideae</taxon>
        <taxon>50 kb inversion clade</taxon>
        <taxon>NPAAA clade</taxon>
        <taxon>Hologalegina</taxon>
        <taxon>IRL clade</taxon>
        <taxon>Trifolieae</taxon>
        <taxon>Trifolium</taxon>
    </lineage>
</organism>
<keyword evidence="2" id="KW-1185">Reference proteome</keyword>